<protein>
    <recommendedName>
        <fullName evidence="3">MmyB-like transcription regulator ligand binding domain-containing protein</fullName>
    </recommendedName>
</protein>
<reference evidence="1 2" key="1">
    <citation type="submission" date="2020-01" db="EMBL/GenBank/DDBJ databases">
        <title>Insect and environment-associated Actinomycetes.</title>
        <authorList>
            <person name="Currrie C."/>
            <person name="Chevrette M."/>
            <person name="Carlson C."/>
            <person name="Stubbendieck R."/>
            <person name="Wendt-Pienkowski E."/>
        </authorList>
    </citation>
    <scope>NUCLEOTIDE SEQUENCE [LARGE SCALE GENOMIC DNA]</scope>
    <source>
        <strain evidence="1 2">SID8386</strain>
    </source>
</reference>
<accession>A0ABX0BWE2</accession>
<evidence type="ECO:0008006" key="3">
    <source>
        <dbReference type="Google" id="ProtNLM"/>
    </source>
</evidence>
<evidence type="ECO:0000313" key="2">
    <source>
        <dbReference type="Proteomes" id="UP000470404"/>
    </source>
</evidence>
<comment type="caution">
    <text evidence="1">The sequence shown here is derived from an EMBL/GenBank/DDBJ whole genome shotgun (WGS) entry which is preliminary data.</text>
</comment>
<evidence type="ECO:0000313" key="1">
    <source>
        <dbReference type="EMBL" id="NEC59929.1"/>
    </source>
</evidence>
<sequence>MKKAPQTYELPGGHSASSVIARHLYTRVELGRAIVIAANPAAIMAAISKQWKQLIRAVEREHAATLKADLRAVLADKQDQMQAVTFGLSYQRRTAAVLCLSPEELPAIPADTLTVYLLVELPEDRLQALPRHLPDGALTVKVGA</sequence>
<keyword evidence="2" id="KW-1185">Reference proteome</keyword>
<dbReference type="Proteomes" id="UP000470404">
    <property type="component" value="Unassembled WGS sequence"/>
</dbReference>
<name>A0ABX0BWE2_9PSEU</name>
<organism evidence="1 2">
    <name type="scientific">Amycolatopsis rubida</name>
    <dbReference type="NCBI Taxonomy" id="112413"/>
    <lineage>
        <taxon>Bacteria</taxon>
        <taxon>Bacillati</taxon>
        <taxon>Actinomycetota</taxon>
        <taxon>Actinomycetes</taxon>
        <taxon>Pseudonocardiales</taxon>
        <taxon>Pseudonocardiaceae</taxon>
        <taxon>Amycolatopsis</taxon>
    </lineage>
</organism>
<proteinExistence type="predicted"/>
<dbReference type="RefSeq" id="WP_157904870.1">
    <property type="nucleotide sequence ID" value="NZ_JAAGNC010000160.1"/>
</dbReference>
<gene>
    <name evidence="1" type="ORF">G3I59_31175</name>
</gene>
<dbReference type="EMBL" id="JAAGNC010000160">
    <property type="protein sequence ID" value="NEC59929.1"/>
    <property type="molecule type" value="Genomic_DNA"/>
</dbReference>